<organism evidence="4 6">
    <name type="scientific">Sporisorium scitamineum</name>
    <dbReference type="NCBI Taxonomy" id="49012"/>
    <lineage>
        <taxon>Eukaryota</taxon>
        <taxon>Fungi</taxon>
        <taxon>Dikarya</taxon>
        <taxon>Basidiomycota</taxon>
        <taxon>Ustilaginomycotina</taxon>
        <taxon>Ustilaginomycetes</taxon>
        <taxon>Ustilaginales</taxon>
        <taxon>Ustilaginaceae</taxon>
        <taxon>Sporisorium</taxon>
    </lineage>
</organism>
<sequence>MASKDRKPLVALVGTLDTKKAEYQLATTWLEQHGCNVVVLDASTQAPLEGPSSFDLGKGSKLYRPKQLLELRADGQSAQVPSERSALREALRDACLHELSRLQSEGALDAIASFGGSQNTAFATSIMRDAIFPIGLPKFMLTTMASGDVSEYLGESDICIMPSIGDISGSLNSITLTTLQSALGAISGMAHARHSSRQQQPASATAATMSSKGNQDNDHKPMIAISMFGVTTVAVNQISDLIKQKGFEPVAFHTTGSGGRSMERLIREGYFAAVIDLTTTEICDHLYQGVLSAGPERLTAAAERGVPQIVSVGALDMVNFGSLPSLPSRYQLKAGSDDGPLHHTEEGTPVYEHNSQVTLVRTSAEQCKELGEYLVSNLVKGLERLPQGQKAAPIRILFPKGGISAMDGADGVWDDPEARGALVESIKGTLDRNEAASISVQVYEHHINSPEFAKVVADESFRLVSTN</sequence>
<keyword evidence="6" id="KW-1185">Reference proteome</keyword>
<gene>
    <name evidence="4" type="primary">SSCI04600.1</name>
    <name evidence="5" type="ORF">SPSC_06311</name>
</gene>
<dbReference type="Gene3D" id="3.40.50.12030">
    <property type="entry name" value="Uncharacterised protein family UPF0261, NC domain"/>
    <property type="match status" value="1"/>
</dbReference>
<dbReference type="InterPro" id="IPR051353">
    <property type="entry name" value="Tobamovirus_resist_UPF0261"/>
</dbReference>
<dbReference type="Pfam" id="PF23189">
    <property type="entry name" value="UPF0261_C"/>
    <property type="match status" value="1"/>
</dbReference>
<evidence type="ECO:0000259" key="2">
    <source>
        <dbReference type="Pfam" id="PF06792"/>
    </source>
</evidence>
<dbReference type="OrthoDB" id="10264588at2759"/>
<dbReference type="InterPro" id="IPR056778">
    <property type="entry name" value="UPF0261_C"/>
</dbReference>
<dbReference type="AlphaFoldDB" id="A0A0F7RRM1"/>
<evidence type="ECO:0000313" key="5">
    <source>
        <dbReference type="EMBL" id="CDU26144.1"/>
    </source>
</evidence>
<evidence type="ECO:0000259" key="3">
    <source>
        <dbReference type="Pfam" id="PF23189"/>
    </source>
</evidence>
<dbReference type="EMBL" id="CCFA01000253">
    <property type="protein sequence ID" value="CDR98701.1"/>
    <property type="molecule type" value="Genomic_DNA"/>
</dbReference>
<proteinExistence type="predicted"/>
<accession>A0A0F7RRM1</accession>
<feature type="domain" description="UPF0261" evidence="3">
    <location>
        <begin position="220"/>
        <end position="461"/>
    </location>
</feature>
<dbReference type="Pfam" id="PF06792">
    <property type="entry name" value="UPF0261"/>
    <property type="match status" value="1"/>
</dbReference>
<dbReference type="STRING" id="49012.A0A0F7RRM1"/>
<dbReference type="Proteomes" id="UP000242770">
    <property type="component" value="Unassembled WGS sequence"/>
</dbReference>
<feature type="domain" description="UPF0261" evidence="2">
    <location>
        <begin position="9"/>
        <end position="194"/>
    </location>
</feature>
<feature type="compositionally biased region" description="Polar residues" evidence="1">
    <location>
        <begin position="197"/>
        <end position="214"/>
    </location>
</feature>
<reference evidence="5" key="1">
    <citation type="submission" date="2014-06" db="EMBL/GenBank/DDBJ databases">
        <authorList>
            <person name="Ju J."/>
            <person name="Zhang J."/>
        </authorList>
    </citation>
    <scope>NUCLEOTIDE SEQUENCE</scope>
    <source>
        <strain evidence="5">SscI8</strain>
    </source>
</reference>
<dbReference type="InterPro" id="IPR044122">
    <property type="entry name" value="UPF0261_N"/>
</dbReference>
<reference evidence="4" key="2">
    <citation type="submission" date="2014-06" db="EMBL/GenBank/DDBJ databases">
        <authorList>
            <person name="Berkman J.Paul."/>
        </authorList>
    </citation>
    <scope>NUCLEOTIDE SEQUENCE [LARGE SCALE GENOMIC DNA]</scope>
</reference>
<evidence type="ECO:0000313" key="4">
    <source>
        <dbReference type="EMBL" id="CDR98701.1"/>
    </source>
</evidence>
<dbReference type="CDD" id="cd15488">
    <property type="entry name" value="Tm-1-like"/>
    <property type="match status" value="1"/>
</dbReference>
<name>A0A0F7RRM1_9BASI</name>
<dbReference type="PANTHER" id="PTHR31862:SF1">
    <property type="entry name" value="UPF0261 DOMAIN PROTEIN (AFU_ORTHOLOGUE AFUA_1G10120)"/>
    <property type="match status" value="1"/>
</dbReference>
<dbReference type="PANTHER" id="PTHR31862">
    <property type="entry name" value="UPF0261 DOMAIN PROTEIN (AFU_ORTHOLOGUE AFUA_1G10120)"/>
    <property type="match status" value="1"/>
</dbReference>
<dbReference type="NCBIfam" id="NF002674">
    <property type="entry name" value="PRK02399.1-2"/>
    <property type="match status" value="1"/>
</dbReference>
<protein>
    <submittedName>
        <fullName evidence="4">Uncharacterized protein</fullName>
    </submittedName>
</protein>
<dbReference type="Gene3D" id="3.40.50.12020">
    <property type="entry name" value="Uncharacterised protein family UPF0261, NN domain"/>
    <property type="match status" value="1"/>
</dbReference>
<dbReference type="EMBL" id="LK056692">
    <property type="protein sequence ID" value="CDU26144.1"/>
    <property type="molecule type" value="Genomic_DNA"/>
</dbReference>
<evidence type="ECO:0000256" key="1">
    <source>
        <dbReference type="SAM" id="MobiDB-lite"/>
    </source>
</evidence>
<reference evidence="6" key="3">
    <citation type="submission" date="2014-06" db="EMBL/GenBank/DDBJ databases">
        <authorList>
            <person name="Berkman P.J."/>
        </authorList>
    </citation>
    <scope>NUCLEOTIDE SEQUENCE [LARGE SCALE GENOMIC DNA]</scope>
</reference>
<feature type="region of interest" description="Disordered" evidence="1">
    <location>
        <begin position="191"/>
        <end position="217"/>
    </location>
</feature>
<evidence type="ECO:0000313" key="6">
    <source>
        <dbReference type="Proteomes" id="UP000242770"/>
    </source>
</evidence>